<dbReference type="Proteomes" id="UP000002009">
    <property type="component" value="Chromosome 4"/>
</dbReference>
<gene>
    <name evidence="2" type="ORF">MICPUN_57842</name>
</gene>
<dbReference type="InParanoid" id="C1E3Y2"/>
<dbReference type="KEGG" id="mis:MICPUN_57842"/>
<dbReference type="AlphaFoldDB" id="C1E3Y2"/>
<keyword evidence="3" id="KW-1185">Reference proteome</keyword>
<dbReference type="CDD" id="cd00570">
    <property type="entry name" value="GST_N_family"/>
    <property type="match status" value="1"/>
</dbReference>
<dbReference type="SUPFAM" id="SSF52833">
    <property type="entry name" value="Thioredoxin-like"/>
    <property type="match status" value="1"/>
</dbReference>
<evidence type="ECO:0000313" key="3">
    <source>
        <dbReference type="Proteomes" id="UP000002009"/>
    </source>
</evidence>
<accession>C1E3Y2</accession>
<dbReference type="SUPFAM" id="SSF47616">
    <property type="entry name" value="GST C-terminal domain-like"/>
    <property type="match status" value="1"/>
</dbReference>
<name>C1E3Y2_MICCC</name>
<dbReference type="PROSITE" id="PS50404">
    <property type="entry name" value="GST_NTER"/>
    <property type="match status" value="1"/>
</dbReference>
<evidence type="ECO:0000259" key="1">
    <source>
        <dbReference type="PROSITE" id="PS50404"/>
    </source>
</evidence>
<dbReference type="InterPro" id="IPR040079">
    <property type="entry name" value="Glutathione_S-Trfase"/>
</dbReference>
<dbReference type="eggNOG" id="KOG0406">
    <property type="taxonomic scope" value="Eukaryota"/>
</dbReference>
<dbReference type="OMA" id="MSYPAAM"/>
<proteinExistence type="predicted"/>
<dbReference type="PANTHER" id="PTHR43968:SF14">
    <property type="entry name" value="GLUTATHIONE S-TRANSFERASE"/>
    <property type="match status" value="1"/>
</dbReference>
<dbReference type="InterPro" id="IPR050983">
    <property type="entry name" value="GST_Omega/HSP26"/>
</dbReference>
<dbReference type="STRING" id="296587.C1E3Y2"/>
<dbReference type="InterPro" id="IPR004045">
    <property type="entry name" value="Glutathione_S-Trfase_N"/>
</dbReference>
<dbReference type="EMBL" id="CP001325">
    <property type="protein sequence ID" value="ACO63013.1"/>
    <property type="molecule type" value="Genomic_DNA"/>
</dbReference>
<evidence type="ECO:0000313" key="2">
    <source>
        <dbReference type="EMBL" id="ACO63013.1"/>
    </source>
</evidence>
<dbReference type="CDD" id="cd00299">
    <property type="entry name" value="GST_C_family"/>
    <property type="match status" value="1"/>
</dbReference>
<sequence length="487" mass="54440">MRCMSTIPCVQPLTWTKGHTGNSTLRVTKSCRPTRKMDFPLGATASTVNLPETVLSWDELKGIAASTETGKKIAEEEKLRSQGEGSPHVTAKLRLFGASEDDVRVTLYRDHAGWCPYCQKVWMMLEEKKVPYRIERINMRSYGEKPAWFLKKVPSGLLPVLELDGKIITESLVIMQIIEQTFPDIPMIPEEHFDRANTLLRLERQLFSDWCGLVFRPSGPGPFGGGARKQFEETFDKVNAALGELPGPWFLGGDTPSIVDLQYVSHVERMNASCLYWKGLQLRSTERWANIERWFAAFEERPSYVATKSDYYTHVMDIPPQYGPGYSDSSDEVKEAQLKIDGHATWRLPLSLSSSDAEPLPDSMNPGDEAARHEAAYKLISNYDAVVKFCCRGMGERGAKQFGAPLADPTAVPNLNYKEKVDKLLRTTVLLLLDGSAGVSTGETSEEGKDVASCLAYLRDRIGVPRDMSYPAAMTLRAHLNYVIDAI</sequence>
<dbReference type="SFLD" id="SFLDS00019">
    <property type="entry name" value="Glutathione_Transferase_(cytos"/>
    <property type="match status" value="1"/>
</dbReference>
<organism evidence="2 3">
    <name type="scientific">Micromonas commoda (strain RCC299 / NOUM17 / CCMP2709)</name>
    <name type="common">Picoplanktonic green alga</name>
    <dbReference type="NCBI Taxonomy" id="296587"/>
    <lineage>
        <taxon>Eukaryota</taxon>
        <taxon>Viridiplantae</taxon>
        <taxon>Chlorophyta</taxon>
        <taxon>Mamiellophyceae</taxon>
        <taxon>Mamiellales</taxon>
        <taxon>Mamiellaceae</taxon>
        <taxon>Micromonas</taxon>
    </lineage>
</organism>
<dbReference type="SFLD" id="SFLDG00358">
    <property type="entry name" value="Main_(cytGST)"/>
    <property type="match status" value="1"/>
</dbReference>
<dbReference type="OrthoDB" id="4951845at2759"/>
<dbReference type="InterPro" id="IPR036282">
    <property type="entry name" value="Glutathione-S-Trfase_C_sf"/>
</dbReference>
<dbReference type="PANTHER" id="PTHR43968">
    <property type="match status" value="1"/>
</dbReference>
<dbReference type="Gene3D" id="1.20.1050.10">
    <property type="match status" value="1"/>
</dbReference>
<dbReference type="InterPro" id="IPR036249">
    <property type="entry name" value="Thioredoxin-like_sf"/>
</dbReference>
<dbReference type="Pfam" id="PF13409">
    <property type="entry name" value="GST_N_2"/>
    <property type="match status" value="1"/>
</dbReference>
<dbReference type="GeneID" id="8242663"/>
<dbReference type="RefSeq" id="XP_002501755.1">
    <property type="nucleotide sequence ID" value="XM_002501709.1"/>
</dbReference>
<reference evidence="2 3" key="1">
    <citation type="journal article" date="2009" name="Science">
        <title>Green evolution and dynamic adaptations revealed by genomes of the marine picoeukaryotes Micromonas.</title>
        <authorList>
            <person name="Worden A.Z."/>
            <person name="Lee J.H."/>
            <person name="Mock T."/>
            <person name="Rouze P."/>
            <person name="Simmons M.P."/>
            <person name="Aerts A.L."/>
            <person name="Allen A.E."/>
            <person name="Cuvelier M.L."/>
            <person name="Derelle E."/>
            <person name="Everett M.V."/>
            <person name="Foulon E."/>
            <person name="Grimwood J."/>
            <person name="Gundlach H."/>
            <person name="Henrissat B."/>
            <person name="Napoli C."/>
            <person name="McDonald S.M."/>
            <person name="Parker M.S."/>
            <person name="Rombauts S."/>
            <person name="Salamov A."/>
            <person name="Von Dassow P."/>
            <person name="Badger J.H."/>
            <person name="Coutinho P.M."/>
            <person name="Demir E."/>
            <person name="Dubchak I."/>
            <person name="Gentemann C."/>
            <person name="Eikrem W."/>
            <person name="Gready J.E."/>
            <person name="John U."/>
            <person name="Lanier W."/>
            <person name="Lindquist E.A."/>
            <person name="Lucas S."/>
            <person name="Mayer K.F."/>
            <person name="Moreau H."/>
            <person name="Not F."/>
            <person name="Otillar R."/>
            <person name="Panaud O."/>
            <person name="Pangilinan J."/>
            <person name="Paulsen I."/>
            <person name="Piegu B."/>
            <person name="Poliakov A."/>
            <person name="Robbens S."/>
            <person name="Schmutz J."/>
            <person name="Toulza E."/>
            <person name="Wyss T."/>
            <person name="Zelensky A."/>
            <person name="Zhou K."/>
            <person name="Armbrust E.V."/>
            <person name="Bhattacharya D."/>
            <person name="Goodenough U.W."/>
            <person name="Van de Peer Y."/>
            <person name="Grigoriev I.V."/>
        </authorList>
    </citation>
    <scope>NUCLEOTIDE SEQUENCE [LARGE SCALE GENOMIC DNA]</scope>
    <source>
        <strain evidence="3">RCC299 / NOUM17</strain>
    </source>
</reference>
<dbReference type="Gene3D" id="3.40.30.10">
    <property type="entry name" value="Glutaredoxin"/>
    <property type="match status" value="1"/>
</dbReference>
<feature type="domain" description="GST N-terminal" evidence="1">
    <location>
        <begin position="105"/>
        <end position="186"/>
    </location>
</feature>
<protein>
    <submittedName>
        <fullName evidence="2">Intracellular chloride channel family</fullName>
    </submittedName>
</protein>
<dbReference type="Pfam" id="PF13410">
    <property type="entry name" value="GST_C_2"/>
    <property type="match status" value="1"/>
</dbReference>
<dbReference type="GO" id="GO:0005737">
    <property type="term" value="C:cytoplasm"/>
    <property type="evidence" value="ECO:0007669"/>
    <property type="project" value="TreeGrafter"/>
</dbReference>